<feature type="region of interest" description="Disordered" evidence="1">
    <location>
        <begin position="135"/>
        <end position="181"/>
    </location>
</feature>
<sequence length="233" mass="25907">MWTTKANRFAFIGAAIAYVDSDWNHHLCHLALKMIPWRHKGKLLAQPIVALLKKKGWHKKLLAQTTNSGSNNNIMAKKMEELFQLSDSSSTPSKTKQSVLGFFPVLGKLIEEDKPDEESFNATLDGSLVTKTALDCEDDNDNDYPNADDEGSVGEEPTGTENDDDSFSLQPENSSQSPQLKELTTKLNKVITTITQSAAQQSNFHAVAKRLNLKVKPLIAGYGIRWNVKYCQP</sequence>
<accession>A0A2N5W3Q7</accession>
<dbReference type="EMBL" id="PGCJ01000017">
    <property type="protein sequence ID" value="PLW56820.1"/>
    <property type="molecule type" value="Genomic_DNA"/>
</dbReference>
<dbReference type="AlphaFoldDB" id="A0A2N5W3Q7"/>
<protein>
    <submittedName>
        <fullName evidence="2">Uncharacterized protein</fullName>
    </submittedName>
</protein>
<comment type="caution">
    <text evidence="2">The sequence shown here is derived from an EMBL/GenBank/DDBJ whole genome shotgun (WGS) entry which is preliminary data.</text>
</comment>
<keyword evidence="3" id="KW-1185">Reference proteome</keyword>
<proteinExistence type="predicted"/>
<dbReference type="PANTHER" id="PTHR47501:SF5">
    <property type="entry name" value="HAT C-TERMINAL DIMERISATION DOMAIN-CONTAINING PROTEIN"/>
    <property type="match status" value="1"/>
</dbReference>
<feature type="compositionally biased region" description="Polar residues" evidence="1">
    <location>
        <begin position="167"/>
        <end position="179"/>
    </location>
</feature>
<dbReference type="PANTHER" id="PTHR47501">
    <property type="entry name" value="TRANSPOSASE-RELATED"/>
    <property type="match status" value="1"/>
</dbReference>
<dbReference type="Proteomes" id="UP000235388">
    <property type="component" value="Unassembled WGS sequence"/>
</dbReference>
<evidence type="ECO:0000256" key="1">
    <source>
        <dbReference type="SAM" id="MobiDB-lite"/>
    </source>
</evidence>
<organism evidence="2 3">
    <name type="scientific">Puccinia coronata f. sp. avenae</name>
    <dbReference type="NCBI Taxonomy" id="200324"/>
    <lineage>
        <taxon>Eukaryota</taxon>
        <taxon>Fungi</taxon>
        <taxon>Dikarya</taxon>
        <taxon>Basidiomycota</taxon>
        <taxon>Pucciniomycotina</taxon>
        <taxon>Pucciniomycetes</taxon>
        <taxon>Pucciniales</taxon>
        <taxon>Pucciniaceae</taxon>
        <taxon>Puccinia</taxon>
    </lineage>
</organism>
<name>A0A2N5W3Q7_9BASI</name>
<reference evidence="2 3" key="1">
    <citation type="submission" date="2017-11" db="EMBL/GenBank/DDBJ databases">
        <title>De novo assembly and phasing of dikaryotic genomes from two isolates of Puccinia coronata f. sp. avenae, the causal agent of oat crown rust.</title>
        <authorList>
            <person name="Miller M.E."/>
            <person name="Zhang Y."/>
            <person name="Omidvar V."/>
            <person name="Sperschneider J."/>
            <person name="Schwessinger B."/>
            <person name="Raley C."/>
            <person name="Palmer J.M."/>
            <person name="Garnica D."/>
            <person name="Upadhyaya N."/>
            <person name="Rathjen J."/>
            <person name="Taylor J.M."/>
            <person name="Park R.F."/>
            <person name="Dodds P.N."/>
            <person name="Hirsch C.D."/>
            <person name="Kianian S.F."/>
            <person name="Figueroa M."/>
        </authorList>
    </citation>
    <scope>NUCLEOTIDE SEQUENCE [LARGE SCALE GENOMIC DNA]</scope>
    <source>
        <strain evidence="2">12NC29</strain>
    </source>
</reference>
<gene>
    <name evidence="2" type="ORF">PCANC_01748</name>
</gene>
<evidence type="ECO:0000313" key="3">
    <source>
        <dbReference type="Proteomes" id="UP000235388"/>
    </source>
</evidence>
<feature type="compositionally biased region" description="Acidic residues" evidence="1">
    <location>
        <begin position="135"/>
        <end position="153"/>
    </location>
</feature>
<evidence type="ECO:0000313" key="2">
    <source>
        <dbReference type="EMBL" id="PLW56820.1"/>
    </source>
</evidence>